<dbReference type="PANTHER" id="PTHR35896:SF3">
    <property type="entry name" value="MAJOR FACILITATOR SUPERFAMILY TRANSPORTER"/>
    <property type="match status" value="1"/>
</dbReference>
<keyword evidence="3" id="KW-1185">Reference proteome</keyword>
<protein>
    <submittedName>
        <fullName evidence="2">Pre-mRNA-splicing factor SLU7</fullName>
    </submittedName>
</protein>
<accession>A0ABR2ULJ3</accession>
<feature type="signal peptide" evidence="1">
    <location>
        <begin position="1"/>
        <end position="17"/>
    </location>
</feature>
<sequence>MKRSIITLLAAAGMALALPTDLDERACASEVGEDGTVTKRCAIPWTKNYGELRGLATMQTDYADIEACTQIRLGPLYAGILHSEKPCKGTKKEHRCCGLEAERRAYAYDKVGDDADHEEIPLRSGARVSAEHAWARGGCMAAKALAIFKDIVLIVLSLFAIGVLLRAQHGAPVKPCDCGDSTAEARPLGCDYDAMAAAWLPQHCIDKELLAEFNKAGDGPDGRWQYWADANHTYEYKMEEVAQLADTPGKLFYTTPSWHAGHCFFYWRKIQRSKHTGVTIERRYDNERHTKHCGEMFKNPGHTAYSYVELKSSDTEPPEFVKHLMVDD</sequence>
<reference evidence="2 3" key="1">
    <citation type="journal article" date="2024" name="J. Plant Pathol.">
        <title>Sequence and assembly of the genome of Seiridium unicorne, isolate CBS 538.82, causal agent of cypress canker disease.</title>
        <authorList>
            <person name="Scali E."/>
            <person name="Rocca G.D."/>
            <person name="Danti R."/>
            <person name="Garbelotto M."/>
            <person name="Barberini S."/>
            <person name="Baroncelli R."/>
            <person name="Emiliani G."/>
        </authorList>
    </citation>
    <scope>NUCLEOTIDE SEQUENCE [LARGE SCALE GENOMIC DNA]</scope>
    <source>
        <strain evidence="2 3">BM-138-508</strain>
    </source>
</reference>
<dbReference type="EMBL" id="JARVKF010000415">
    <property type="protein sequence ID" value="KAK9415503.1"/>
    <property type="molecule type" value="Genomic_DNA"/>
</dbReference>
<feature type="chain" id="PRO_5045673359" evidence="1">
    <location>
        <begin position="18"/>
        <end position="328"/>
    </location>
</feature>
<dbReference type="InterPro" id="IPR053008">
    <property type="entry name" value="Phomopsin_biosynth_assoc"/>
</dbReference>
<organism evidence="2 3">
    <name type="scientific">Seiridium unicorne</name>
    <dbReference type="NCBI Taxonomy" id="138068"/>
    <lineage>
        <taxon>Eukaryota</taxon>
        <taxon>Fungi</taxon>
        <taxon>Dikarya</taxon>
        <taxon>Ascomycota</taxon>
        <taxon>Pezizomycotina</taxon>
        <taxon>Sordariomycetes</taxon>
        <taxon>Xylariomycetidae</taxon>
        <taxon>Amphisphaeriales</taxon>
        <taxon>Sporocadaceae</taxon>
        <taxon>Seiridium</taxon>
    </lineage>
</organism>
<keyword evidence="1" id="KW-0732">Signal</keyword>
<dbReference type="Proteomes" id="UP001408356">
    <property type="component" value="Unassembled WGS sequence"/>
</dbReference>
<gene>
    <name evidence="2" type="ORF">SUNI508_10343</name>
</gene>
<name>A0ABR2ULJ3_9PEZI</name>
<proteinExistence type="predicted"/>
<evidence type="ECO:0000313" key="2">
    <source>
        <dbReference type="EMBL" id="KAK9415503.1"/>
    </source>
</evidence>
<evidence type="ECO:0000256" key="1">
    <source>
        <dbReference type="SAM" id="SignalP"/>
    </source>
</evidence>
<comment type="caution">
    <text evidence="2">The sequence shown here is derived from an EMBL/GenBank/DDBJ whole genome shotgun (WGS) entry which is preliminary data.</text>
</comment>
<dbReference type="PANTHER" id="PTHR35896">
    <property type="entry name" value="IG-LIKE DOMAIN-CONTAINING PROTEIN"/>
    <property type="match status" value="1"/>
</dbReference>
<evidence type="ECO:0000313" key="3">
    <source>
        <dbReference type="Proteomes" id="UP001408356"/>
    </source>
</evidence>